<keyword evidence="2 6" id="KW-0689">Ribosomal protein</keyword>
<dbReference type="InterPro" id="IPR000754">
    <property type="entry name" value="Ribosomal_uS9"/>
</dbReference>
<keyword evidence="3 6" id="KW-0687">Ribonucleoprotein</keyword>
<proteinExistence type="inferred from homology"/>
<evidence type="ECO:0000256" key="1">
    <source>
        <dbReference type="ARBA" id="ARBA00005251"/>
    </source>
</evidence>
<dbReference type="PANTHER" id="PTHR21569">
    <property type="entry name" value="RIBOSOMAL PROTEIN S9"/>
    <property type="match status" value="1"/>
</dbReference>
<dbReference type="EMBL" id="HBIS01004083">
    <property type="protein sequence ID" value="CAE0609880.1"/>
    <property type="molecule type" value="Transcribed_RNA"/>
</dbReference>
<dbReference type="FunFam" id="3.30.230.10:FF:000001">
    <property type="entry name" value="30S ribosomal protein S9"/>
    <property type="match status" value="1"/>
</dbReference>
<dbReference type="GO" id="GO:0022627">
    <property type="term" value="C:cytosolic small ribosomal subunit"/>
    <property type="evidence" value="ECO:0007669"/>
    <property type="project" value="TreeGrafter"/>
</dbReference>
<protein>
    <recommendedName>
        <fullName evidence="4">Small ribosomal subunit protein uS9c</fullName>
    </recommendedName>
    <alternativeName>
        <fullName evidence="5">30S ribosomal protein S9, chloroplastic</fullName>
    </alternativeName>
</protein>
<evidence type="ECO:0000256" key="6">
    <source>
        <dbReference type="RuleBase" id="RU003815"/>
    </source>
</evidence>
<feature type="compositionally biased region" description="Basic and acidic residues" evidence="7">
    <location>
        <begin position="101"/>
        <end position="111"/>
    </location>
</feature>
<feature type="compositionally biased region" description="Acidic residues" evidence="7">
    <location>
        <begin position="90"/>
        <end position="100"/>
    </location>
</feature>
<feature type="compositionally biased region" description="Basic residues" evidence="7">
    <location>
        <begin position="239"/>
        <end position="253"/>
    </location>
</feature>
<dbReference type="InterPro" id="IPR023035">
    <property type="entry name" value="Ribosomal_uS9_bac/plastid"/>
</dbReference>
<feature type="compositionally biased region" description="Basic and acidic residues" evidence="7">
    <location>
        <begin position="42"/>
        <end position="66"/>
    </location>
</feature>
<dbReference type="Gene3D" id="3.30.230.10">
    <property type="match status" value="1"/>
</dbReference>
<evidence type="ECO:0000256" key="3">
    <source>
        <dbReference type="ARBA" id="ARBA00023274"/>
    </source>
</evidence>
<accession>A0A7S3UC07</accession>
<feature type="region of interest" description="Disordered" evidence="7">
    <location>
        <begin position="1"/>
        <end position="66"/>
    </location>
</feature>
<evidence type="ECO:0000256" key="5">
    <source>
        <dbReference type="ARBA" id="ARBA00035437"/>
    </source>
</evidence>
<dbReference type="InterPro" id="IPR020568">
    <property type="entry name" value="Ribosomal_Su5_D2-typ_SF"/>
</dbReference>
<name>A0A7S3UC07_9CHLO</name>
<dbReference type="GO" id="GO:0006412">
    <property type="term" value="P:translation"/>
    <property type="evidence" value="ECO:0007669"/>
    <property type="project" value="InterPro"/>
</dbReference>
<dbReference type="AlphaFoldDB" id="A0A7S3UC07"/>
<feature type="region of interest" description="Disordered" evidence="7">
    <location>
        <begin position="232"/>
        <end position="253"/>
    </location>
</feature>
<dbReference type="Pfam" id="PF00380">
    <property type="entry name" value="Ribosomal_S9"/>
    <property type="match status" value="1"/>
</dbReference>
<evidence type="ECO:0000256" key="7">
    <source>
        <dbReference type="SAM" id="MobiDB-lite"/>
    </source>
</evidence>
<gene>
    <name evidence="8" type="ORF">PSAL00342_LOCUS3699</name>
</gene>
<evidence type="ECO:0000313" key="8">
    <source>
        <dbReference type="EMBL" id="CAE0609880.1"/>
    </source>
</evidence>
<dbReference type="GO" id="GO:0003723">
    <property type="term" value="F:RNA binding"/>
    <property type="evidence" value="ECO:0007669"/>
    <property type="project" value="TreeGrafter"/>
</dbReference>
<dbReference type="InterPro" id="IPR020574">
    <property type="entry name" value="Ribosomal_uS9_CS"/>
</dbReference>
<feature type="region of interest" description="Disordered" evidence="7">
    <location>
        <begin position="87"/>
        <end position="111"/>
    </location>
</feature>
<sequence>MAIRTAMARLRASAGSLGGPWTKGEGWTRRSSGSAGESDPEEVARAARESMEQAEREAKENLRRETQEAMELLRQLEADVEKSDFPSLEEILETDLDEEERSLRRDEEKKKQEDITKQRVRVVDDEGKANAVGKRKASVANVVLWQGDGTYTVNGRRFSEYFPNFSQREEIIKPFLATSTLGQFNVSATARGGGLSGQAGAVRLGISRALQFYDPGFRPSLKAEGLLTRDARVVESKKTGKKKARKSPQWSKR</sequence>
<dbReference type="NCBIfam" id="NF001099">
    <property type="entry name" value="PRK00132.1"/>
    <property type="match status" value="1"/>
</dbReference>
<dbReference type="InterPro" id="IPR014721">
    <property type="entry name" value="Ribsml_uS5_D2-typ_fold_subgr"/>
</dbReference>
<dbReference type="PROSITE" id="PS00360">
    <property type="entry name" value="RIBOSOMAL_S9"/>
    <property type="match status" value="1"/>
</dbReference>
<dbReference type="PANTHER" id="PTHR21569:SF1">
    <property type="entry name" value="SMALL RIBOSOMAL SUBUNIT PROTEIN US9M"/>
    <property type="match status" value="1"/>
</dbReference>
<evidence type="ECO:0000256" key="4">
    <source>
        <dbReference type="ARBA" id="ARBA00035152"/>
    </source>
</evidence>
<dbReference type="SUPFAM" id="SSF54211">
    <property type="entry name" value="Ribosomal protein S5 domain 2-like"/>
    <property type="match status" value="1"/>
</dbReference>
<dbReference type="HAMAP" id="MF_00532_B">
    <property type="entry name" value="Ribosomal_uS9_B"/>
    <property type="match status" value="1"/>
</dbReference>
<reference evidence="8" key="1">
    <citation type="submission" date="2021-01" db="EMBL/GenBank/DDBJ databases">
        <authorList>
            <person name="Corre E."/>
            <person name="Pelletier E."/>
            <person name="Niang G."/>
            <person name="Scheremetjew M."/>
            <person name="Finn R."/>
            <person name="Kale V."/>
            <person name="Holt S."/>
            <person name="Cochrane G."/>
            <person name="Meng A."/>
            <person name="Brown T."/>
            <person name="Cohen L."/>
        </authorList>
    </citation>
    <scope>NUCLEOTIDE SEQUENCE</scope>
    <source>
        <strain evidence="8">CCMP1897</strain>
    </source>
</reference>
<comment type="similarity">
    <text evidence="1 6">Belongs to the universal ribosomal protein uS9 family.</text>
</comment>
<evidence type="ECO:0000256" key="2">
    <source>
        <dbReference type="ARBA" id="ARBA00022980"/>
    </source>
</evidence>
<dbReference type="GO" id="GO:0003735">
    <property type="term" value="F:structural constituent of ribosome"/>
    <property type="evidence" value="ECO:0007669"/>
    <property type="project" value="InterPro"/>
</dbReference>
<organism evidence="8">
    <name type="scientific">Picocystis salinarum</name>
    <dbReference type="NCBI Taxonomy" id="88271"/>
    <lineage>
        <taxon>Eukaryota</taxon>
        <taxon>Viridiplantae</taxon>
        <taxon>Chlorophyta</taxon>
        <taxon>Picocystophyceae</taxon>
        <taxon>Picocystales</taxon>
        <taxon>Picocystaceae</taxon>
        <taxon>Picocystis</taxon>
    </lineage>
</organism>